<dbReference type="InterPro" id="IPR006879">
    <property type="entry name" value="YdjC-like"/>
</dbReference>
<comment type="function">
    <text evidence="8">Involved in the degradation of chitin. ChbG is essential for growth on the acetylated chitooligosaccharides chitobiose and chitotriose but is dispensable for growth on cellobiose and chitosan dimer, the deacetylated form of chitobiose. Deacetylation of chitobiose-6-P and chitotriose-6-P is necessary for both the activation of the chb promoter by the regulatory protein ChbR and the hydrolysis of phosphorylated beta-glucosides by the phospho-beta-glucosidase ChbF. Catalyzes the removal of only one acetyl group from chitobiose-6-P to yield monoacetylchitobiose-6-P, the inducer of ChbR and the substrate of ChbF.</text>
</comment>
<evidence type="ECO:0000256" key="3">
    <source>
        <dbReference type="ARBA" id="ARBA00022801"/>
    </source>
</evidence>
<dbReference type="Gene3D" id="3.20.20.370">
    <property type="entry name" value="Glycoside hydrolase/deacetylase"/>
    <property type="match status" value="1"/>
</dbReference>
<reference evidence="10" key="1">
    <citation type="submission" date="2014-05" db="EMBL/GenBank/DDBJ databases">
        <title>ATOL: Assembling a taxonomically balanced genome-scale reconstruction of the evolutionary history of the Enterobacteriaceae.</title>
        <authorList>
            <person name="Plunkett G. III"/>
            <person name="Neeno-Eckwall E.C."/>
            <person name="Glasner J.D."/>
            <person name="Perna N.T."/>
        </authorList>
    </citation>
    <scope>NUCLEOTIDE SEQUENCE [LARGE SCALE GENOMIC DNA]</scope>
    <source>
        <strain evidence="10">ATCC 49490</strain>
    </source>
</reference>
<evidence type="ECO:0000313" key="9">
    <source>
        <dbReference type="EMBL" id="KFC09634.1"/>
    </source>
</evidence>
<dbReference type="CDD" id="cd10803">
    <property type="entry name" value="YdjC_EF3048_like"/>
    <property type="match status" value="1"/>
</dbReference>
<keyword evidence="10" id="KW-1185">Reference proteome</keyword>
<dbReference type="Proteomes" id="UP000028630">
    <property type="component" value="Unassembled WGS sequence"/>
</dbReference>
<comment type="subcellular location">
    <subcellularLocation>
        <location evidence="8">Cytoplasm</location>
    </subcellularLocation>
</comment>
<dbReference type="GO" id="GO:0052777">
    <property type="term" value="P:diacetylchitobiose catabolic process"/>
    <property type="evidence" value="ECO:0007669"/>
    <property type="project" value="UniProtKB-UniRule"/>
</dbReference>
<dbReference type="GO" id="GO:0016740">
    <property type="term" value="F:transferase activity"/>
    <property type="evidence" value="ECO:0007669"/>
    <property type="project" value="UniProtKB-KW"/>
</dbReference>
<dbReference type="InterPro" id="IPR022948">
    <property type="entry name" value="COD_ChbG_bac"/>
</dbReference>
<keyword evidence="7 8" id="KW-0624">Polysaccharide degradation</keyword>
<sequence>MERVLIVNADDFGLSKGQNYGIVEACKHGIVTSTTALVNGAAIEHAAQLSRSLPELAVGMHFVLTLGQPLSPMPSLTRDGKLGKWIWEMAEVDTLPLEEIARELDCQYHRFVDLFGYEPTHLDSHHHVHMIPQIFPIVAAYAKAKGVAMRIDRQLAALYQLDTDGIRGSDGFTSEFYGDAISEALFLQTLEKSVASGEHSLEVMCHPAFVDNTIMGSAYCYPRLAELDVLTSDSLKQAVSEKGYRPGTYRDV</sequence>
<gene>
    <name evidence="8" type="primary">chbG</name>
    <name evidence="9" type="ORF">GTGU_00781</name>
</gene>
<dbReference type="NCBIfam" id="NF002559">
    <property type="entry name" value="PRK02134.1"/>
    <property type="match status" value="1"/>
</dbReference>
<comment type="cofactor">
    <cofactor evidence="1 8">
        <name>Mg(2+)</name>
        <dbReference type="ChEBI" id="CHEBI:18420"/>
    </cofactor>
</comment>
<dbReference type="AlphaFoldDB" id="A0A085AHD9"/>
<dbReference type="GO" id="GO:0000272">
    <property type="term" value="P:polysaccharide catabolic process"/>
    <property type="evidence" value="ECO:0007669"/>
    <property type="project" value="UniProtKB-UniRule"/>
</dbReference>
<comment type="catalytic activity">
    <reaction evidence="8">
        <text>N,N'-diacetylchitobiose + H2O = N-acetyl-beta-D-glucosaminyl-(1-&gt;4)-D-glucosamine + acetate</text>
        <dbReference type="Rhea" id="RHEA:27469"/>
        <dbReference type="ChEBI" id="CHEBI:15377"/>
        <dbReference type="ChEBI" id="CHEBI:28681"/>
        <dbReference type="ChEBI" id="CHEBI:30089"/>
        <dbReference type="ChEBI" id="CHEBI:59910"/>
        <dbReference type="EC" id="3.5.1.105"/>
    </reaction>
</comment>
<evidence type="ECO:0000256" key="6">
    <source>
        <dbReference type="ARBA" id="ARBA00023277"/>
    </source>
</evidence>
<dbReference type="OrthoDB" id="9774177at2"/>
<organism evidence="9 10">
    <name type="scientific">Trabulsiella guamensis ATCC 49490</name>
    <dbReference type="NCBI Taxonomy" id="1005994"/>
    <lineage>
        <taxon>Bacteria</taxon>
        <taxon>Pseudomonadati</taxon>
        <taxon>Pseudomonadota</taxon>
        <taxon>Gammaproteobacteria</taxon>
        <taxon>Enterobacterales</taxon>
        <taxon>Enterobacteriaceae</taxon>
        <taxon>Trabulsiella</taxon>
    </lineage>
</organism>
<evidence type="ECO:0000313" key="10">
    <source>
        <dbReference type="Proteomes" id="UP000028630"/>
    </source>
</evidence>
<feature type="binding site" evidence="8">
    <location>
        <position position="61"/>
    </location>
    <ligand>
        <name>Mg(2+)</name>
        <dbReference type="ChEBI" id="CHEBI:18420"/>
    </ligand>
</feature>
<dbReference type="GO" id="GO:0046872">
    <property type="term" value="F:metal ion binding"/>
    <property type="evidence" value="ECO:0007669"/>
    <property type="project" value="UniProtKB-KW"/>
</dbReference>
<evidence type="ECO:0000256" key="2">
    <source>
        <dbReference type="ARBA" id="ARBA00022723"/>
    </source>
</evidence>
<accession>A0A085AHD9</accession>
<dbReference type="GO" id="GO:0036311">
    <property type="term" value="F:chitin disaccharide deacetylase activity"/>
    <property type="evidence" value="ECO:0007669"/>
    <property type="project" value="UniProtKB-UniRule"/>
</dbReference>
<protein>
    <recommendedName>
        <fullName evidence="8">Chitooligosaccharide deacetylase</fullName>
        <shortName evidence="8">COD</shortName>
        <ecNumber evidence="8">3.5.1.105</ecNumber>
    </recommendedName>
    <alternativeName>
        <fullName evidence="8">Chitin disaccharide deacetylase</fullName>
    </alternativeName>
    <alternativeName>
        <fullName evidence="8">Chitobiose deacetylase</fullName>
    </alternativeName>
    <alternativeName>
        <fullName evidence="8">Chitobiose-6P deacetylase</fullName>
    </alternativeName>
    <alternativeName>
        <fullName evidence="8">Chitotriose deacetylase</fullName>
    </alternativeName>
    <alternativeName>
        <fullName evidence="8">Chitotriose-6P deacetylase</fullName>
    </alternativeName>
</protein>
<dbReference type="GO" id="GO:0019213">
    <property type="term" value="F:deacetylase activity"/>
    <property type="evidence" value="ECO:0007669"/>
    <property type="project" value="TreeGrafter"/>
</dbReference>
<dbReference type="RefSeq" id="WP_038154351.1">
    <property type="nucleotide sequence ID" value="NZ_JMTB01000037.1"/>
</dbReference>
<evidence type="ECO:0000256" key="7">
    <source>
        <dbReference type="ARBA" id="ARBA00023326"/>
    </source>
</evidence>
<dbReference type="GO" id="GO:0006032">
    <property type="term" value="P:chitin catabolic process"/>
    <property type="evidence" value="ECO:0007669"/>
    <property type="project" value="UniProtKB-UniPathway"/>
</dbReference>
<comment type="catalytic activity">
    <reaction evidence="8">
        <text>diacetylchitobiose-6'-phosphate + H2O = N'-monoacetylchitobiose-6'-phosphate + acetate</text>
        <dbReference type="Rhea" id="RHEA:35083"/>
        <dbReference type="ChEBI" id="CHEBI:15377"/>
        <dbReference type="ChEBI" id="CHEBI:30089"/>
        <dbReference type="ChEBI" id="CHEBI:64883"/>
        <dbReference type="ChEBI" id="CHEBI:71315"/>
    </reaction>
</comment>
<keyword evidence="9" id="KW-0808">Transferase</keyword>
<dbReference type="PANTHER" id="PTHR31609:SF1">
    <property type="entry name" value="CARBOHYDRATE DEACETYLASE"/>
    <property type="match status" value="1"/>
</dbReference>
<keyword evidence="5 8" id="KW-0146">Chitin degradation</keyword>
<evidence type="ECO:0000256" key="4">
    <source>
        <dbReference type="ARBA" id="ARBA00022842"/>
    </source>
</evidence>
<evidence type="ECO:0000256" key="1">
    <source>
        <dbReference type="ARBA" id="ARBA00001946"/>
    </source>
</evidence>
<dbReference type="UniPathway" id="UPA00349"/>
<proteinExistence type="inferred from homology"/>
<dbReference type="SUPFAM" id="SSF88713">
    <property type="entry name" value="Glycoside hydrolase/deacetylase"/>
    <property type="match status" value="1"/>
</dbReference>
<dbReference type="Pfam" id="PF04794">
    <property type="entry name" value="YdjC"/>
    <property type="match status" value="1"/>
</dbReference>
<comment type="pathway">
    <text evidence="8">Glycan degradation; chitin degradation.</text>
</comment>
<name>A0A085AHD9_9ENTR</name>
<dbReference type="EMBL" id="JMTB01000037">
    <property type="protein sequence ID" value="KFC09634.1"/>
    <property type="molecule type" value="Genomic_DNA"/>
</dbReference>
<comment type="subunit">
    <text evidence="8">Homodimer.</text>
</comment>
<keyword evidence="4 8" id="KW-0460">Magnesium</keyword>
<keyword evidence="6 8" id="KW-0119">Carbohydrate metabolism</keyword>
<evidence type="ECO:0000256" key="8">
    <source>
        <dbReference type="HAMAP-Rule" id="MF_01246"/>
    </source>
</evidence>
<dbReference type="eggNOG" id="COG3394">
    <property type="taxonomic scope" value="Bacteria"/>
</dbReference>
<feature type="binding site" evidence="8">
    <location>
        <position position="125"/>
    </location>
    <ligand>
        <name>Mg(2+)</name>
        <dbReference type="ChEBI" id="CHEBI:18420"/>
    </ligand>
</feature>
<keyword evidence="3 8" id="KW-0378">Hydrolase</keyword>
<comment type="similarity">
    <text evidence="8">Belongs to the YdjC deacetylase family. ChbG subfamily.</text>
</comment>
<dbReference type="EC" id="3.5.1.105" evidence="8"/>
<dbReference type="PANTHER" id="PTHR31609">
    <property type="entry name" value="YDJC DEACETYLASE FAMILY MEMBER"/>
    <property type="match status" value="1"/>
</dbReference>
<keyword evidence="2 8" id="KW-0479">Metal-binding</keyword>
<dbReference type="InterPro" id="IPR011330">
    <property type="entry name" value="Glyco_hydro/deAcase_b/a-brl"/>
</dbReference>
<keyword evidence="8" id="KW-0963">Cytoplasm</keyword>
<comment type="caution">
    <text evidence="9">The sequence shown here is derived from an EMBL/GenBank/DDBJ whole genome shotgun (WGS) entry which is preliminary data.</text>
</comment>
<evidence type="ECO:0000256" key="5">
    <source>
        <dbReference type="ARBA" id="ARBA00023024"/>
    </source>
</evidence>
<dbReference type="GO" id="GO:0005737">
    <property type="term" value="C:cytoplasm"/>
    <property type="evidence" value="ECO:0007669"/>
    <property type="project" value="UniProtKB-SubCell"/>
</dbReference>
<dbReference type="HAMAP" id="MF_01246">
    <property type="entry name" value="COD"/>
    <property type="match status" value="1"/>
</dbReference>